<dbReference type="EMBL" id="MU005571">
    <property type="protein sequence ID" value="KAF2689960.1"/>
    <property type="molecule type" value="Genomic_DNA"/>
</dbReference>
<keyword evidence="3 6" id="KW-1133">Transmembrane helix</keyword>
<feature type="transmembrane region" description="Helical" evidence="6">
    <location>
        <begin position="235"/>
        <end position="254"/>
    </location>
</feature>
<keyword evidence="8" id="KW-1185">Reference proteome</keyword>
<evidence type="ECO:0000256" key="6">
    <source>
        <dbReference type="SAM" id="Phobius"/>
    </source>
</evidence>
<reference evidence="7" key="1">
    <citation type="journal article" date="2020" name="Stud. Mycol.">
        <title>101 Dothideomycetes genomes: a test case for predicting lifestyles and emergence of pathogens.</title>
        <authorList>
            <person name="Haridas S."/>
            <person name="Albert R."/>
            <person name="Binder M."/>
            <person name="Bloem J."/>
            <person name="Labutti K."/>
            <person name="Salamov A."/>
            <person name="Andreopoulos B."/>
            <person name="Baker S."/>
            <person name="Barry K."/>
            <person name="Bills G."/>
            <person name="Bluhm B."/>
            <person name="Cannon C."/>
            <person name="Castanera R."/>
            <person name="Culley D."/>
            <person name="Daum C."/>
            <person name="Ezra D."/>
            <person name="Gonzalez J."/>
            <person name="Henrissat B."/>
            <person name="Kuo A."/>
            <person name="Liang C."/>
            <person name="Lipzen A."/>
            <person name="Lutzoni F."/>
            <person name="Magnuson J."/>
            <person name="Mondo S."/>
            <person name="Nolan M."/>
            <person name="Ohm R."/>
            <person name="Pangilinan J."/>
            <person name="Park H.-J."/>
            <person name="Ramirez L."/>
            <person name="Alfaro M."/>
            <person name="Sun H."/>
            <person name="Tritt A."/>
            <person name="Yoshinaga Y."/>
            <person name="Zwiers L.-H."/>
            <person name="Turgeon B."/>
            <person name="Goodwin S."/>
            <person name="Spatafora J."/>
            <person name="Crous P."/>
            <person name="Grigoriev I."/>
        </authorList>
    </citation>
    <scope>NUCLEOTIDE SEQUENCE</scope>
    <source>
        <strain evidence="7">CBS 122367</strain>
    </source>
</reference>
<proteinExistence type="predicted"/>
<protein>
    <submittedName>
        <fullName evidence="7">Nucleotide-sugar transporter</fullName>
    </submittedName>
</protein>
<keyword evidence="7" id="KW-0762">Sugar transport</keyword>
<dbReference type="Gene3D" id="1.10.3730.20">
    <property type="match status" value="1"/>
</dbReference>
<feature type="compositionally biased region" description="Polar residues" evidence="5">
    <location>
        <begin position="413"/>
        <end position="430"/>
    </location>
</feature>
<evidence type="ECO:0000313" key="7">
    <source>
        <dbReference type="EMBL" id="KAF2689960.1"/>
    </source>
</evidence>
<feature type="region of interest" description="Disordered" evidence="5">
    <location>
        <begin position="400"/>
        <end position="442"/>
    </location>
</feature>
<evidence type="ECO:0000256" key="5">
    <source>
        <dbReference type="SAM" id="MobiDB-lite"/>
    </source>
</evidence>
<dbReference type="Pfam" id="PF04142">
    <property type="entry name" value="Nuc_sug_transp"/>
    <property type="match status" value="1"/>
</dbReference>
<accession>A0A6G1JIB1</accession>
<evidence type="ECO:0000256" key="3">
    <source>
        <dbReference type="ARBA" id="ARBA00022989"/>
    </source>
</evidence>
<dbReference type="SUPFAM" id="SSF103481">
    <property type="entry name" value="Multidrug resistance efflux transporter EmrE"/>
    <property type="match status" value="1"/>
</dbReference>
<keyword evidence="2 6" id="KW-0812">Transmembrane</keyword>
<evidence type="ECO:0000313" key="8">
    <source>
        <dbReference type="Proteomes" id="UP000799291"/>
    </source>
</evidence>
<evidence type="ECO:0000256" key="2">
    <source>
        <dbReference type="ARBA" id="ARBA00022692"/>
    </source>
</evidence>
<feature type="transmembrane region" description="Helical" evidence="6">
    <location>
        <begin position="340"/>
        <end position="357"/>
    </location>
</feature>
<dbReference type="PIRSF" id="PIRSF005799">
    <property type="entry name" value="UDP-gal_transpt"/>
    <property type="match status" value="1"/>
</dbReference>
<keyword evidence="4 6" id="KW-0472">Membrane</keyword>
<name>A0A6G1JIB1_9PLEO</name>
<keyword evidence="7" id="KW-0813">Transport</keyword>
<organism evidence="7 8">
    <name type="scientific">Lentithecium fluviatile CBS 122367</name>
    <dbReference type="NCBI Taxonomy" id="1168545"/>
    <lineage>
        <taxon>Eukaryota</taxon>
        <taxon>Fungi</taxon>
        <taxon>Dikarya</taxon>
        <taxon>Ascomycota</taxon>
        <taxon>Pezizomycotina</taxon>
        <taxon>Dothideomycetes</taxon>
        <taxon>Pleosporomycetidae</taxon>
        <taxon>Pleosporales</taxon>
        <taxon>Massarineae</taxon>
        <taxon>Lentitheciaceae</taxon>
        <taxon>Lentithecium</taxon>
    </lineage>
</organism>
<dbReference type="GO" id="GO:0015165">
    <property type="term" value="F:pyrimidine nucleotide-sugar transmembrane transporter activity"/>
    <property type="evidence" value="ECO:0007669"/>
    <property type="project" value="InterPro"/>
</dbReference>
<gene>
    <name evidence="7" type="ORF">K458DRAFT_289126</name>
</gene>
<dbReference type="AlphaFoldDB" id="A0A6G1JIB1"/>
<feature type="compositionally biased region" description="Basic and acidic residues" evidence="5">
    <location>
        <begin position="401"/>
        <end position="410"/>
    </location>
</feature>
<dbReference type="InterPro" id="IPR007271">
    <property type="entry name" value="Nuc_sug_transpt"/>
</dbReference>
<feature type="transmembrane region" description="Helical" evidence="6">
    <location>
        <begin position="275"/>
        <end position="294"/>
    </location>
</feature>
<evidence type="ECO:0000256" key="1">
    <source>
        <dbReference type="ARBA" id="ARBA00004141"/>
    </source>
</evidence>
<evidence type="ECO:0000256" key="4">
    <source>
        <dbReference type="ARBA" id="ARBA00023136"/>
    </source>
</evidence>
<dbReference type="InterPro" id="IPR037185">
    <property type="entry name" value="EmrE-like"/>
</dbReference>
<feature type="transmembrane region" description="Helical" evidence="6">
    <location>
        <begin position="310"/>
        <end position="333"/>
    </location>
</feature>
<dbReference type="Proteomes" id="UP000799291">
    <property type="component" value="Unassembled WGS sequence"/>
</dbReference>
<comment type="subcellular location">
    <subcellularLocation>
        <location evidence="1">Membrane</location>
        <topology evidence="1">Multi-pass membrane protein</topology>
    </subcellularLocation>
</comment>
<feature type="transmembrane region" description="Helical" evidence="6">
    <location>
        <begin position="363"/>
        <end position="381"/>
    </location>
</feature>
<dbReference type="GO" id="GO:0000139">
    <property type="term" value="C:Golgi membrane"/>
    <property type="evidence" value="ECO:0007669"/>
    <property type="project" value="InterPro"/>
</dbReference>
<dbReference type="PANTHER" id="PTHR10231">
    <property type="entry name" value="NUCLEOTIDE-SUGAR TRANSMEMBRANE TRANSPORTER"/>
    <property type="match status" value="1"/>
</dbReference>
<sequence>MAVDRSALAGGMSMKALSLVTLTFQNSALILVMHYSRIMPLVNGQRYHASTSVLINEIIKLAISATVALYEISTNLPPNTPATALIQDLISSLFANESWKLAIPAALYTLQNTLQYVAVSNLDPSTFQVTYQLKILTTAVFSVLLLGRVLSPKRWASLLLLIIGVSIVQLPQQAPPETTMDDLKGEAAKVSRRSLDFVGGFASRVVRSYIAKRSATYEGIEEEEALQHPQMNRSVGLIAVLISCALSGLAGVIFEKVLKESASAGTKPVSLWIRNCQLSFWSLFPALFLGVIWVDGENIARTGFFAGYNYVVWTAIGFQAAGGIIVALVIKYADNIAKNFATSISIIVSALASAYFFDFKITFSYLIGTSIVMSATYLYSLPERPRPSSTDYALVEFQETNADRDNDYHDSSLAMNSPTRTEGPTTSQPCSPVERNFPKRDA</sequence>
<dbReference type="NCBIfam" id="TIGR00803">
    <property type="entry name" value="nst"/>
    <property type="match status" value="2"/>
</dbReference>
<dbReference type="OrthoDB" id="408493at2759"/>